<dbReference type="EMBL" id="JH816189">
    <property type="protein sequence ID" value="EKC39199.1"/>
    <property type="molecule type" value="Genomic_DNA"/>
</dbReference>
<evidence type="ECO:0000313" key="1">
    <source>
        <dbReference type="EMBL" id="EKC39199.1"/>
    </source>
</evidence>
<reference evidence="1" key="1">
    <citation type="journal article" date="2012" name="Nature">
        <title>The oyster genome reveals stress adaptation and complexity of shell formation.</title>
        <authorList>
            <person name="Zhang G."/>
            <person name="Fang X."/>
            <person name="Guo X."/>
            <person name="Li L."/>
            <person name="Luo R."/>
            <person name="Xu F."/>
            <person name="Yang P."/>
            <person name="Zhang L."/>
            <person name="Wang X."/>
            <person name="Qi H."/>
            <person name="Xiong Z."/>
            <person name="Que H."/>
            <person name="Xie Y."/>
            <person name="Holland P.W."/>
            <person name="Paps J."/>
            <person name="Zhu Y."/>
            <person name="Wu F."/>
            <person name="Chen Y."/>
            <person name="Wang J."/>
            <person name="Peng C."/>
            <person name="Meng J."/>
            <person name="Yang L."/>
            <person name="Liu J."/>
            <person name="Wen B."/>
            <person name="Zhang N."/>
            <person name="Huang Z."/>
            <person name="Zhu Q."/>
            <person name="Feng Y."/>
            <person name="Mount A."/>
            <person name="Hedgecock D."/>
            <person name="Xu Z."/>
            <person name="Liu Y."/>
            <person name="Domazet-Loso T."/>
            <person name="Du Y."/>
            <person name="Sun X."/>
            <person name="Zhang S."/>
            <person name="Liu B."/>
            <person name="Cheng P."/>
            <person name="Jiang X."/>
            <person name="Li J."/>
            <person name="Fan D."/>
            <person name="Wang W."/>
            <person name="Fu W."/>
            <person name="Wang T."/>
            <person name="Wang B."/>
            <person name="Zhang J."/>
            <person name="Peng Z."/>
            <person name="Li Y."/>
            <person name="Li N."/>
            <person name="Wang J."/>
            <person name="Chen M."/>
            <person name="He Y."/>
            <person name="Tan F."/>
            <person name="Song X."/>
            <person name="Zheng Q."/>
            <person name="Huang R."/>
            <person name="Yang H."/>
            <person name="Du X."/>
            <person name="Chen L."/>
            <person name="Yang M."/>
            <person name="Gaffney P.M."/>
            <person name="Wang S."/>
            <person name="Luo L."/>
            <person name="She Z."/>
            <person name="Ming Y."/>
            <person name="Huang W."/>
            <person name="Zhang S."/>
            <person name="Huang B."/>
            <person name="Zhang Y."/>
            <person name="Qu T."/>
            <person name="Ni P."/>
            <person name="Miao G."/>
            <person name="Wang J."/>
            <person name="Wang Q."/>
            <person name="Steinberg C.E."/>
            <person name="Wang H."/>
            <person name="Li N."/>
            <person name="Qian L."/>
            <person name="Zhang G."/>
            <person name="Li Y."/>
            <person name="Yang H."/>
            <person name="Liu X."/>
            <person name="Wang J."/>
            <person name="Yin Y."/>
            <person name="Wang J."/>
        </authorList>
    </citation>
    <scope>NUCLEOTIDE SEQUENCE [LARGE SCALE GENOMIC DNA]</scope>
    <source>
        <strain evidence="1">05x7-T-G4-1.051#20</strain>
    </source>
</reference>
<accession>K1R6M3</accession>
<proteinExistence type="predicted"/>
<sequence length="85" mass="9999">MIDGRPGLVMVPLSEGLPRSQLPMRRLMIVPRRRLIFLRRPSRRLVFMPPGSMTRRRLPVRVLFMYDVAEKVERDAIGKVKPNQF</sequence>
<organism evidence="1">
    <name type="scientific">Magallana gigas</name>
    <name type="common">Pacific oyster</name>
    <name type="synonym">Crassostrea gigas</name>
    <dbReference type="NCBI Taxonomy" id="29159"/>
    <lineage>
        <taxon>Eukaryota</taxon>
        <taxon>Metazoa</taxon>
        <taxon>Spiralia</taxon>
        <taxon>Lophotrochozoa</taxon>
        <taxon>Mollusca</taxon>
        <taxon>Bivalvia</taxon>
        <taxon>Autobranchia</taxon>
        <taxon>Pteriomorphia</taxon>
        <taxon>Ostreida</taxon>
        <taxon>Ostreoidea</taxon>
        <taxon>Ostreidae</taxon>
        <taxon>Magallana</taxon>
    </lineage>
</organism>
<dbReference type="InParanoid" id="K1R6M3"/>
<gene>
    <name evidence="1" type="ORF">CGI_10024604</name>
</gene>
<protein>
    <submittedName>
        <fullName evidence="1">Uncharacterized protein</fullName>
    </submittedName>
</protein>
<name>K1R6M3_MAGGI</name>
<dbReference type="HOGENOM" id="CLU_2514847_0_0_1"/>
<dbReference type="AlphaFoldDB" id="K1R6M3"/>